<accession>A0A8S9A1Q2</accession>
<protein>
    <submittedName>
        <fullName evidence="2">Uncharacterized protein</fullName>
    </submittedName>
</protein>
<gene>
    <name evidence="2" type="ORF">SMACR_03715</name>
</gene>
<dbReference type="AlphaFoldDB" id="A0A8S9A1Q2"/>
<feature type="compositionally biased region" description="Low complexity" evidence="1">
    <location>
        <begin position="209"/>
        <end position="222"/>
    </location>
</feature>
<feature type="compositionally biased region" description="Low complexity" evidence="1">
    <location>
        <begin position="176"/>
        <end position="187"/>
    </location>
</feature>
<comment type="caution">
    <text evidence="2">The sequence shown here is derived from an EMBL/GenBank/DDBJ whole genome shotgun (WGS) entry which is preliminary data.</text>
</comment>
<dbReference type="Proteomes" id="UP000433876">
    <property type="component" value="Unassembled WGS sequence"/>
</dbReference>
<evidence type="ECO:0000313" key="3">
    <source>
        <dbReference type="Proteomes" id="UP000433876"/>
    </source>
</evidence>
<dbReference type="EMBL" id="NMPR01000015">
    <property type="protein sequence ID" value="KAA8635070.1"/>
    <property type="molecule type" value="Genomic_DNA"/>
</dbReference>
<evidence type="ECO:0000313" key="2">
    <source>
        <dbReference type="EMBL" id="KAA8635070.1"/>
    </source>
</evidence>
<organism evidence="2 3">
    <name type="scientific">Sordaria macrospora</name>
    <dbReference type="NCBI Taxonomy" id="5147"/>
    <lineage>
        <taxon>Eukaryota</taxon>
        <taxon>Fungi</taxon>
        <taxon>Dikarya</taxon>
        <taxon>Ascomycota</taxon>
        <taxon>Pezizomycotina</taxon>
        <taxon>Sordariomycetes</taxon>
        <taxon>Sordariomycetidae</taxon>
        <taxon>Sordariales</taxon>
        <taxon>Sordariaceae</taxon>
        <taxon>Sordaria</taxon>
    </lineage>
</organism>
<dbReference type="OMA" id="RWLEYIQ"/>
<evidence type="ECO:0000256" key="1">
    <source>
        <dbReference type="SAM" id="MobiDB-lite"/>
    </source>
</evidence>
<feature type="compositionally biased region" description="Gly residues" evidence="1">
    <location>
        <begin position="223"/>
        <end position="236"/>
    </location>
</feature>
<dbReference type="VEuPathDB" id="FungiDB:SMAC_03715"/>
<reference evidence="2 3" key="1">
    <citation type="submission" date="2017-07" db="EMBL/GenBank/DDBJ databases">
        <title>Genome sequence of the Sordaria macrospora wild type strain R19027.</title>
        <authorList>
            <person name="Nowrousian M."/>
            <person name="Teichert I."/>
            <person name="Kueck U."/>
        </authorList>
    </citation>
    <scope>NUCLEOTIDE SEQUENCE [LARGE SCALE GENOMIC DNA]</scope>
    <source>
        <strain evidence="2 3">R19027</strain>
        <tissue evidence="2">Mycelium</tissue>
    </source>
</reference>
<sequence>MGGLARGGTTASWSSPMEPIGRPIHVQLTCRPRLCSPEEVRKWRIFWNGFIGLFSCWTCYKLVIPPNNPEAFGPLGNSDPFLVLQSTLTGPFASDVRAAEKTQAACRILLAMGFMDLTMPHMKHILLTWGYPNRKWLRRTMPGLVEGLEITSDDVGIPDLRWLEYIQWGGPPQPPAAANENGQYENGQNGGQYGNGQYDNGQNGGQHGNGQFNGNEQFNGNGQFDGNGGQFNGNGQ</sequence>
<name>A0A8S9A1Q2_SORMA</name>
<proteinExistence type="predicted"/>
<feature type="region of interest" description="Disordered" evidence="1">
    <location>
        <begin position="171"/>
        <end position="236"/>
    </location>
</feature>